<protein>
    <submittedName>
        <fullName evidence="1">Uncharacterized protein</fullName>
    </submittedName>
</protein>
<organism evidence="1 2">
    <name type="scientific">Panicum miliaceum</name>
    <name type="common">Proso millet</name>
    <name type="synonym">Broomcorn millet</name>
    <dbReference type="NCBI Taxonomy" id="4540"/>
    <lineage>
        <taxon>Eukaryota</taxon>
        <taxon>Viridiplantae</taxon>
        <taxon>Streptophyta</taxon>
        <taxon>Embryophyta</taxon>
        <taxon>Tracheophyta</taxon>
        <taxon>Spermatophyta</taxon>
        <taxon>Magnoliopsida</taxon>
        <taxon>Liliopsida</taxon>
        <taxon>Poales</taxon>
        <taxon>Poaceae</taxon>
        <taxon>PACMAD clade</taxon>
        <taxon>Panicoideae</taxon>
        <taxon>Panicodae</taxon>
        <taxon>Paniceae</taxon>
        <taxon>Panicinae</taxon>
        <taxon>Panicum</taxon>
        <taxon>Panicum sect. Panicum</taxon>
    </lineage>
</organism>
<reference evidence="2" key="1">
    <citation type="journal article" date="2019" name="Nat. Commun.">
        <title>The genome of broomcorn millet.</title>
        <authorList>
            <person name="Zou C."/>
            <person name="Miki D."/>
            <person name="Li D."/>
            <person name="Tang Q."/>
            <person name="Xiao L."/>
            <person name="Rajput S."/>
            <person name="Deng P."/>
            <person name="Jia W."/>
            <person name="Huang R."/>
            <person name="Zhang M."/>
            <person name="Sun Y."/>
            <person name="Hu J."/>
            <person name="Fu X."/>
            <person name="Schnable P.S."/>
            <person name="Li F."/>
            <person name="Zhang H."/>
            <person name="Feng B."/>
            <person name="Zhu X."/>
            <person name="Liu R."/>
            <person name="Schnable J.C."/>
            <person name="Zhu J.-K."/>
            <person name="Zhang H."/>
        </authorList>
    </citation>
    <scope>NUCLEOTIDE SEQUENCE [LARGE SCALE GENOMIC DNA]</scope>
</reference>
<dbReference type="Proteomes" id="UP000275267">
    <property type="component" value="Unassembled WGS sequence"/>
</dbReference>
<comment type="caution">
    <text evidence="1">The sequence shown here is derived from an EMBL/GenBank/DDBJ whole genome shotgun (WGS) entry which is preliminary data.</text>
</comment>
<name>A0A3L6PP83_PANMI</name>
<dbReference type="PANTHER" id="PTHR33086">
    <property type="entry name" value="OS05G0468200 PROTEIN-RELATED"/>
    <property type="match status" value="1"/>
</dbReference>
<dbReference type="AlphaFoldDB" id="A0A3L6PP83"/>
<accession>A0A3L6PP83</accession>
<keyword evidence="2" id="KW-1185">Reference proteome</keyword>
<proteinExistence type="predicted"/>
<dbReference type="EMBL" id="PQIB02000016">
    <property type="protein sequence ID" value="RLM61651.1"/>
    <property type="molecule type" value="Genomic_DNA"/>
</dbReference>
<dbReference type="PANTHER" id="PTHR33086:SF51">
    <property type="entry name" value="OS06G0307900 PROTEIN"/>
    <property type="match status" value="1"/>
</dbReference>
<gene>
    <name evidence="1" type="ORF">C2845_PM14G09010</name>
</gene>
<evidence type="ECO:0000313" key="2">
    <source>
        <dbReference type="Proteomes" id="UP000275267"/>
    </source>
</evidence>
<sequence>MLCFNSNHEAWCVKDLQVPSSTAADLHVDNVVCHKGMLAFIDLASGILLFDSTPGHREARFVAFPVLEEAHFVNVDRASSIGVHRSVSVGEQGLFLMVTDDLGHEPVLKIWSPCTDDDTDEQWKPCYTIPFSVIWDSEEYLAAGLPPCEIPSLGLVDYHDPSLVYLISGSMMFKVDFGTANTVRYSTFFYTDIGVGICRHSSIELCTWKLPSATTTATASTSKD</sequence>
<evidence type="ECO:0000313" key="1">
    <source>
        <dbReference type="EMBL" id="RLM61651.1"/>
    </source>
</evidence>